<evidence type="ECO:0000313" key="2">
    <source>
        <dbReference type="Proteomes" id="UP000789572"/>
    </source>
</evidence>
<gene>
    <name evidence="1" type="ORF">POCULU_LOCUS10158</name>
</gene>
<dbReference type="InterPro" id="IPR012337">
    <property type="entry name" value="RNaseH-like_sf"/>
</dbReference>
<dbReference type="InterPro" id="IPR036397">
    <property type="entry name" value="RNaseH_sf"/>
</dbReference>
<accession>A0A9N9E1J0</accession>
<dbReference type="EMBL" id="CAJVPJ010004729">
    <property type="protein sequence ID" value="CAG8655084.1"/>
    <property type="molecule type" value="Genomic_DNA"/>
</dbReference>
<comment type="caution">
    <text evidence="1">The sequence shown here is derived from an EMBL/GenBank/DDBJ whole genome shotgun (WGS) entry which is preliminary data.</text>
</comment>
<feature type="non-terminal residue" evidence="1">
    <location>
        <position position="47"/>
    </location>
</feature>
<evidence type="ECO:0000313" key="1">
    <source>
        <dbReference type="EMBL" id="CAG8655084.1"/>
    </source>
</evidence>
<feature type="non-terminal residue" evidence="1">
    <location>
        <position position="1"/>
    </location>
</feature>
<dbReference type="AlphaFoldDB" id="A0A9N9E1J0"/>
<dbReference type="GO" id="GO:0003676">
    <property type="term" value="F:nucleic acid binding"/>
    <property type="evidence" value="ECO:0007669"/>
    <property type="project" value="InterPro"/>
</dbReference>
<keyword evidence="2" id="KW-1185">Reference proteome</keyword>
<dbReference type="OrthoDB" id="5592268at2759"/>
<name>A0A9N9E1J0_9GLOM</name>
<proteinExistence type="predicted"/>
<reference evidence="1" key="1">
    <citation type="submission" date="2021-06" db="EMBL/GenBank/DDBJ databases">
        <authorList>
            <person name="Kallberg Y."/>
            <person name="Tangrot J."/>
            <person name="Rosling A."/>
        </authorList>
    </citation>
    <scope>NUCLEOTIDE SEQUENCE</scope>
    <source>
        <strain evidence="1">IA702</strain>
    </source>
</reference>
<organism evidence="1 2">
    <name type="scientific">Paraglomus occultum</name>
    <dbReference type="NCBI Taxonomy" id="144539"/>
    <lineage>
        <taxon>Eukaryota</taxon>
        <taxon>Fungi</taxon>
        <taxon>Fungi incertae sedis</taxon>
        <taxon>Mucoromycota</taxon>
        <taxon>Glomeromycotina</taxon>
        <taxon>Glomeromycetes</taxon>
        <taxon>Paraglomerales</taxon>
        <taxon>Paraglomeraceae</taxon>
        <taxon>Paraglomus</taxon>
    </lineage>
</organism>
<dbReference type="Gene3D" id="3.30.420.10">
    <property type="entry name" value="Ribonuclease H-like superfamily/Ribonuclease H"/>
    <property type="match status" value="1"/>
</dbReference>
<protein>
    <submittedName>
        <fullName evidence="1">7201_t:CDS:1</fullName>
    </submittedName>
</protein>
<sequence>IVGIDHVGPLPKSKEGYQYIIIAQDYLTKWPIAEPTKTTNQDEAIKF</sequence>
<dbReference type="SUPFAM" id="SSF53098">
    <property type="entry name" value="Ribonuclease H-like"/>
    <property type="match status" value="1"/>
</dbReference>
<dbReference type="Proteomes" id="UP000789572">
    <property type="component" value="Unassembled WGS sequence"/>
</dbReference>